<dbReference type="InterPro" id="IPR056002">
    <property type="entry name" value="DUF7580"/>
</dbReference>
<feature type="domain" description="DUF7580" evidence="2">
    <location>
        <begin position="343"/>
        <end position="614"/>
    </location>
</feature>
<reference evidence="3 4" key="1">
    <citation type="journal article" date="2024" name="IMA Fungus">
        <title>Apiospora arundinis, a panoply of carbohydrate-active enzymes and secondary metabolites.</title>
        <authorList>
            <person name="Sorensen T."/>
            <person name="Petersen C."/>
            <person name="Muurmann A.T."/>
            <person name="Christiansen J.V."/>
            <person name="Brundto M.L."/>
            <person name="Overgaard C.K."/>
            <person name="Boysen A.T."/>
            <person name="Wollenberg R.D."/>
            <person name="Larsen T.O."/>
            <person name="Sorensen J.L."/>
            <person name="Nielsen K.L."/>
            <person name="Sondergaard T.E."/>
        </authorList>
    </citation>
    <scope>NUCLEOTIDE SEQUENCE [LARGE SCALE GENOMIC DNA]</scope>
    <source>
        <strain evidence="3 4">AAU 773</strain>
    </source>
</reference>
<dbReference type="Proteomes" id="UP001390339">
    <property type="component" value="Unassembled WGS sequence"/>
</dbReference>
<name>A0ABR2HJU6_9PEZI</name>
<gene>
    <name evidence="3" type="ORF">PGQ11_014948</name>
</gene>
<accession>A0ABR2HJU6</accession>
<feature type="region of interest" description="Disordered" evidence="1">
    <location>
        <begin position="525"/>
        <end position="544"/>
    </location>
</feature>
<proteinExistence type="predicted"/>
<dbReference type="PANTHER" id="PTHR35186">
    <property type="entry name" value="ANK_REP_REGION DOMAIN-CONTAINING PROTEIN"/>
    <property type="match status" value="1"/>
</dbReference>
<evidence type="ECO:0000313" key="4">
    <source>
        <dbReference type="Proteomes" id="UP001390339"/>
    </source>
</evidence>
<sequence length="624" mass="69832">MSGIEAVGLVLGTIPLILVAIEKYKAVHSWRKYTRELNSLRRSLSAELTILESTCERLLIGLVAETDIESMIREPFGPLWKNGRIHDSIRQRLWKAYGSFEGTVRDMNEVVNELRVKLGASKATKSAPSPIADGLERVRFVLNRSQYAEMLKVITDGNATLSKLVDLGVNEGMESSRQVRSAARFFNLTRRLSQNAFNAIRCSLSCRCPVSHTVNLELQPPYVQPTPYDDDEAVVRQIFFRLTLMYDPSNRKAKRTTWLWDEVEMRAELERPPEPPITVICKPATNPGIKQKKRVNFTALKPDSPRLGSQVQTMVLQDSLATAITSLSIGAATLGIPKLEAKMRELGDLCHVIQEAKSSGRLPGTSCYGYVMDKSASIYNKFGVYPVQHPQIHNHASEECSILTLGQVLEGAGKSLPSLSFRQKQTLAATVASNVLQLAKSPWLPDVFDSKDILFVNLDGSPSYDHAFVSKRLPERDRPESVPQHEGDAGFNVSSIIQNGTIFSLGIVLLELALGKRLRSLRDTTTRTAEKEEKNPSPDEAVPEARRRDLLLDYETALQHLNAVDTEMGPNYYDAVRRCIRCEFMHPTLDLEDDGFRQEVFGRVVALLESNLKNMNSSTRSFTR</sequence>
<evidence type="ECO:0000259" key="2">
    <source>
        <dbReference type="Pfam" id="PF24476"/>
    </source>
</evidence>
<dbReference type="Pfam" id="PF24476">
    <property type="entry name" value="DUF7580"/>
    <property type="match status" value="1"/>
</dbReference>
<comment type="caution">
    <text evidence="3">The sequence shown here is derived from an EMBL/GenBank/DDBJ whole genome shotgun (WGS) entry which is preliminary data.</text>
</comment>
<keyword evidence="4" id="KW-1185">Reference proteome</keyword>
<protein>
    <recommendedName>
        <fullName evidence="2">DUF7580 domain-containing protein</fullName>
    </recommendedName>
</protein>
<organism evidence="3 4">
    <name type="scientific">Apiospora arundinis</name>
    <dbReference type="NCBI Taxonomy" id="335852"/>
    <lineage>
        <taxon>Eukaryota</taxon>
        <taxon>Fungi</taxon>
        <taxon>Dikarya</taxon>
        <taxon>Ascomycota</taxon>
        <taxon>Pezizomycotina</taxon>
        <taxon>Sordariomycetes</taxon>
        <taxon>Xylariomycetidae</taxon>
        <taxon>Amphisphaeriales</taxon>
        <taxon>Apiosporaceae</taxon>
        <taxon>Apiospora</taxon>
    </lineage>
</organism>
<dbReference type="EMBL" id="JAPCWZ010000010">
    <property type="protein sequence ID" value="KAK8848468.1"/>
    <property type="molecule type" value="Genomic_DNA"/>
</dbReference>
<dbReference type="PANTHER" id="PTHR35186:SF4">
    <property type="entry name" value="PRION-INHIBITION AND PROPAGATION HELO DOMAIN-CONTAINING PROTEIN"/>
    <property type="match status" value="1"/>
</dbReference>
<evidence type="ECO:0000256" key="1">
    <source>
        <dbReference type="SAM" id="MobiDB-lite"/>
    </source>
</evidence>
<evidence type="ECO:0000313" key="3">
    <source>
        <dbReference type="EMBL" id="KAK8848468.1"/>
    </source>
</evidence>